<accession>A0A1Q8C2N1</accession>
<dbReference type="Gene3D" id="2.40.50.180">
    <property type="entry name" value="CheA-289, Domain 4"/>
    <property type="match status" value="1"/>
</dbReference>
<dbReference type="SUPFAM" id="SSF50341">
    <property type="entry name" value="CheW-like"/>
    <property type="match status" value="2"/>
</dbReference>
<feature type="domain" description="Histidine kinase" evidence="10">
    <location>
        <begin position="215"/>
        <end position="459"/>
    </location>
</feature>
<feature type="modified residue" description="Phosphohistidine" evidence="8">
    <location>
        <position position="47"/>
    </location>
</feature>
<dbReference type="CDD" id="cd16916">
    <property type="entry name" value="HATPase_CheA-like"/>
    <property type="match status" value="1"/>
</dbReference>
<dbReference type="InterPro" id="IPR008207">
    <property type="entry name" value="Sig_transdc_His_kin_Hpt_dom"/>
</dbReference>
<dbReference type="EMBL" id="MSIE01000093">
    <property type="protein sequence ID" value="OLF08602.1"/>
    <property type="molecule type" value="Genomic_DNA"/>
</dbReference>
<name>A0A1Q8C2N1_9PSEU</name>
<dbReference type="GO" id="GO:0000155">
    <property type="term" value="F:phosphorelay sensor kinase activity"/>
    <property type="evidence" value="ECO:0007669"/>
    <property type="project" value="InterPro"/>
</dbReference>
<keyword evidence="7" id="KW-0902">Two-component regulatory system</keyword>
<evidence type="ECO:0000256" key="8">
    <source>
        <dbReference type="PROSITE-ProRule" id="PRU00110"/>
    </source>
</evidence>
<dbReference type="OrthoDB" id="9803176at2"/>
<proteinExistence type="predicted"/>
<dbReference type="InterPro" id="IPR004105">
    <property type="entry name" value="CheA-like_dim"/>
</dbReference>
<comment type="catalytic activity">
    <reaction evidence="1">
        <text>ATP + protein L-histidine = ADP + protein N-phospho-L-histidine.</text>
        <dbReference type="EC" id="2.7.13.3"/>
    </reaction>
</comment>
<dbReference type="SUPFAM" id="SSF47226">
    <property type="entry name" value="Histidine-containing phosphotransfer domain, HPT domain"/>
    <property type="match status" value="1"/>
</dbReference>
<dbReference type="InterPro" id="IPR051315">
    <property type="entry name" value="Bact_Chemotaxis_CheA"/>
</dbReference>
<feature type="region of interest" description="Disordered" evidence="9">
    <location>
        <begin position="127"/>
        <end position="209"/>
    </location>
</feature>
<evidence type="ECO:0000313" key="14">
    <source>
        <dbReference type="Proteomes" id="UP000185596"/>
    </source>
</evidence>
<dbReference type="InterPro" id="IPR004358">
    <property type="entry name" value="Sig_transdc_His_kin-like_C"/>
</dbReference>
<evidence type="ECO:0000256" key="5">
    <source>
        <dbReference type="ARBA" id="ARBA00022679"/>
    </source>
</evidence>
<dbReference type="InterPro" id="IPR036061">
    <property type="entry name" value="CheW-like_dom_sf"/>
</dbReference>
<keyword evidence="14" id="KW-1185">Reference proteome</keyword>
<dbReference type="EC" id="2.7.13.3" evidence="3"/>
<keyword evidence="4 8" id="KW-0597">Phosphoprotein</keyword>
<dbReference type="PROSITE" id="PS50851">
    <property type="entry name" value="CHEW"/>
    <property type="match status" value="2"/>
</dbReference>
<dbReference type="InterPro" id="IPR036641">
    <property type="entry name" value="HPT_dom_sf"/>
</dbReference>
<evidence type="ECO:0000259" key="12">
    <source>
        <dbReference type="PROSITE" id="PS50894"/>
    </source>
</evidence>
<dbReference type="GO" id="GO:0005737">
    <property type="term" value="C:cytoplasm"/>
    <property type="evidence" value="ECO:0007669"/>
    <property type="project" value="InterPro"/>
</dbReference>
<feature type="compositionally biased region" description="Low complexity" evidence="9">
    <location>
        <begin position="129"/>
        <end position="198"/>
    </location>
</feature>
<dbReference type="InterPro" id="IPR005467">
    <property type="entry name" value="His_kinase_dom"/>
</dbReference>
<dbReference type="AlphaFoldDB" id="A0A1Q8C2N1"/>
<evidence type="ECO:0000313" key="13">
    <source>
        <dbReference type="EMBL" id="OLF08602.1"/>
    </source>
</evidence>
<dbReference type="PANTHER" id="PTHR43395:SF1">
    <property type="entry name" value="CHEMOTAXIS PROTEIN CHEA"/>
    <property type="match status" value="1"/>
</dbReference>
<dbReference type="InterPro" id="IPR003594">
    <property type="entry name" value="HATPase_dom"/>
</dbReference>
<dbReference type="STRING" id="1912961.BU204_34070"/>
<dbReference type="FunFam" id="3.30.565.10:FF:000016">
    <property type="entry name" value="Chemotaxis protein CheA, putative"/>
    <property type="match status" value="1"/>
</dbReference>
<feature type="domain" description="CheW-like" evidence="11">
    <location>
        <begin position="620"/>
        <end position="757"/>
    </location>
</feature>
<dbReference type="Gene3D" id="1.10.287.560">
    <property type="entry name" value="Histidine kinase CheA-like, homodimeric domain"/>
    <property type="match status" value="1"/>
</dbReference>
<comment type="subcellular location">
    <subcellularLocation>
        <location evidence="2">Cell membrane</location>
    </subcellularLocation>
</comment>
<evidence type="ECO:0000256" key="6">
    <source>
        <dbReference type="ARBA" id="ARBA00022777"/>
    </source>
</evidence>
<dbReference type="InterPro" id="IPR036890">
    <property type="entry name" value="HATPase_C_sf"/>
</dbReference>
<evidence type="ECO:0000256" key="7">
    <source>
        <dbReference type="ARBA" id="ARBA00023012"/>
    </source>
</evidence>
<dbReference type="Gene3D" id="2.30.30.40">
    <property type="entry name" value="SH3 Domains"/>
    <property type="match status" value="1"/>
</dbReference>
<evidence type="ECO:0000256" key="4">
    <source>
        <dbReference type="ARBA" id="ARBA00022553"/>
    </source>
</evidence>
<dbReference type="SMART" id="SM00260">
    <property type="entry name" value="CheW"/>
    <property type="match status" value="2"/>
</dbReference>
<evidence type="ECO:0000256" key="1">
    <source>
        <dbReference type="ARBA" id="ARBA00000085"/>
    </source>
</evidence>
<dbReference type="InterPro" id="IPR037006">
    <property type="entry name" value="CheA-like_homodim_sf"/>
</dbReference>
<dbReference type="Gene3D" id="1.20.120.160">
    <property type="entry name" value="HPT domain"/>
    <property type="match status" value="1"/>
</dbReference>
<comment type="caution">
    <text evidence="13">The sequence shown here is derived from an EMBL/GenBank/DDBJ whole genome shotgun (WGS) entry which is preliminary data.</text>
</comment>
<dbReference type="GO" id="GO:0005886">
    <property type="term" value="C:plasma membrane"/>
    <property type="evidence" value="ECO:0007669"/>
    <property type="project" value="UniProtKB-SubCell"/>
</dbReference>
<dbReference type="InterPro" id="IPR036097">
    <property type="entry name" value="HisK_dim/P_sf"/>
</dbReference>
<dbReference type="SMART" id="SM00387">
    <property type="entry name" value="HATPase_c"/>
    <property type="match status" value="1"/>
</dbReference>
<dbReference type="Pfam" id="PF01627">
    <property type="entry name" value="Hpt"/>
    <property type="match status" value="1"/>
</dbReference>
<organism evidence="13 14">
    <name type="scientific">Actinophytocola xanthii</name>
    <dbReference type="NCBI Taxonomy" id="1912961"/>
    <lineage>
        <taxon>Bacteria</taxon>
        <taxon>Bacillati</taxon>
        <taxon>Actinomycetota</taxon>
        <taxon>Actinomycetes</taxon>
        <taxon>Pseudonocardiales</taxon>
        <taxon>Pseudonocardiaceae</taxon>
    </lineage>
</organism>
<feature type="domain" description="HPt" evidence="12">
    <location>
        <begin position="1"/>
        <end position="107"/>
    </location>
</feature>
<dbReference type="GO" id="GO:0006935">
    <property type="term" value="P:chemotaxis"/>
    <property type="evidence" value="ECO:0007669"/>
    <property type="project" value="InterPro"/>
</dbReference>
<evidence type="ECO:0000259" key="10">
    <source>
        <dbReference type="PROSITE" id="PS50109"/>
    </source>
</evidence>
<dbReference type="Gene3D" id="3.30.565.10">
    <property type="entry name" value="Histidine kinase-like ATPase, C-terminal domain"/>
    <property type="match status" value="1"/>
</dbReference>
<dbReference type="SMART" id="SM01231">
    <property type="entry name" value="H-kinase_dim"/>
    <property type="match status" value="1"/>
</dbReference>
<dbReference type="Proteomes" id="UP000185596">
    <property type="component" value="Unassembled WGS sequence"/>
</dbReference>
<dbReference type="PROSITE" id="PS50894">
    <property type="entry name" value="HPT"/>
    <property type="match status" value="1"/>
</dbReference>
<keyword evidence="6" id="KW-0418">Kinase</keyword>
<dbReference type="CDD" id="cd00088">
    <property type="entry name" value="HPT"/>
    <property type="match status" value="1"/>
</dbReference>
<dbReference type="Pfam" id="PF02895">
    <property type="entry name" value="H-kinase_dim"/>
    <property type="match status" value="1"/>
</dbReference>
<dbReference type="Pfam" id="PF01584">
    <property type="entry name" value="CheW"/>
    <property type="match status" value="2"/>
</dbReference>
<dbReference type="PANTHER" id="PTHR43395">
    <property type="entry name" value="SENSOR HISTIDINE KINASE CHEA"/>
    <property type="match status" value="1"/>
</dbReference>
<evidence type="ECO:0000256" key="3">
    <source>
        <dbReference type="ARBA" id="ARBA00012438"/>
    </source>
</evidence>
<protein>
    <recommendedName>
        <fullName evidence="3">histidine kinase</fullName>
        <ecNumber evidence="3">2.7.13.3</ecNumber>
    </recommendedName>
</protein>
<dbReference type="Pfam" id="PF02518">
    <property type="entry name" value="HATPase_c"/>
    <property type="match status" value="1"/>
</dbReference>
<evidence type="ECO:0000256" key="9">
    <source>
        <dbReference type="SAM" id="MobiDB-lite"/>
    </source>
</evidence>
<keyword evidence="5" id="KW-0808">Transferase</keyword>
<dbReference type="RefSeq" id="WP_075129950.1">
    <property type="nucleotide sequence ID" value="NZ_MSIE01000093.1"/>
</dbReference>
<dbReference type="SMART" id="SM00073">
    <property type="entry name" value="HPT"/>
    <property type="match status" value="1"/>
</dbReference>
<feature type="domain" description="CheW-like" evidence="11">
    <location>
        <begin position="461"/>
        <end position="597"/>
    </location>
</feature>
<gene>
    <name evidence="13" type="ORF">BU204_34070</name>
</gene>
<dbReference type="PROSITE" id="PS50109">
    <property type="entry name" value="HIS_KIN"/>
    <property type="match status" value="1"/>
</dbReference>
<reference evidence="13 14" key="1">
    <citation type="submission" date="2016-12" db="EMBL/GenBank/DDBJ databases">
        <title>The draft genome sequence of Actinophytocola sp. 11-183.</title>
        <authorList>
            <person name="Wang W."/>
            <person name="Yuan L."/>
        </authorList>
    </citation>
    <scope>NUCLEOTIDE SEQUENCE [LARGE SCALE GENOMIC DNA]</scope>
    <source>
        <strain evidence="13 14">11-183</strain>
    </source>
</reference>
<dbReference type="SUPFAM" id="SSF47384">
    <property type="entry name" value="Homodimeric domain of signal transducing histidine kinase"/>
    <property type="match status" value="1"/>
</dbReference>
<dbReference type="InterPro" id="IPR002545">
    <property type="entry name" value="CheW-lke_dom"/>
</dbReference>
<evidence type="ECO:0000259" key="11">
    <source>
        <dbReference type="PROSITE" id="PS50851"/>
    </source>
</evidence>
<dbReference type="SUPFAM" id="SSF55874">
    <property type="entry name" value="ATPase domain of HSP90 chaperone/DNA topoisomerase II/histidine kinase"/>
    <property type="match status" value="1"/>
</dbReference>
<evidence type="ECO:0000256" key="2">
    <source>
        <dbReference type="ARBA" id="ARBA00004236"/>
    </source>
</evidence>
<sequence length="767" mass="82693">MNEFEDIVQEFLVESYENLDQLDRDLIALEQEPTARDRLASIFRTIHTIKGTSGFLAFHRLEEVTHAGESLLARLRDGTQVLDRRSTDVLLLMIDVVRELLGEIERTGKEGEVEIKAVVDEVHACMTGEPPADADASPDAAVEDAPVADAPAAVAEPTQEPAPVEAAAEPVATVAEPVAEPAAAPAPAAPAADSAADPAEMESTSKRGVADSSIRVDVDLLDKLMRLVGELVLTRNQMVRAAEAANEQTLTRTAQRLNIITSELQENVMKTRMQPIKNLWSKLPRVVRDLSKACGREVELVMEGAETELDRSLLEAVKDPLTHLVRNAVDHGVEPPEEREAAGKSRTGTLLLRAYHEHGQVIVEVTDDGAGIEPAKVGATAVKRGVITEGQLAAMDTDEILKLVFRPGFSTAQKVSNVSGRGVGMDVVRTNLEAIGGAVDLKSVPGKGTTWRLTIPLTLAIVQALIVENGGKRYVIPQMAVHELVYVDSQSGGKVEYVSGAPVYRLRGKLLPLIRLTNALGGEAVGPDQDIYVAVLKGDGHQFGLVVDRVLNTEEVVVKPLAARFKDVGSYAGATILGDGEVALILDVSSLARRSHLGAVERAAAKVAGNDDDRWADDSRDRLLITRVVDRRVAIPLSMVTRLEEFPVSAVERVGSREVVQYRGRILPVLRLAQLLGAWSEDDRETLSTIVYTDGGHSVALAVDGILDIVEDAGPRSGLNDNGLNGSTVIHEKVTELLDMRQAILAADSSFFSHDDEQHSSPYLLES</sequence>
<dbReference type="PRINTS" id="PR00344">
    <property type="entry name" value="BCTRLSENSOR"/>
</dbReference>